<dbReference type="PROSITE" id="PS00687">
    <property type="entry name" value="ALDEHYDE_DEHYDR_GLU"/>
    <property type="match status" value="1"/>
</dbReference>
<organism evidence="9 10">
    <name type="scientific">Actinomadura chibensis</name>
    <dbReference type="NCBI Taxonomy" id="392828"/>
    <lineage>
        <taxon>Bacteria</taxon>
        <taxon>Bacillati</taxon>
        <taxon>Actinomycetota</taxon>
        <taxon>Actinomycetes</taxon>
        <taxon>Streptosporangiales</taxon>
        <taxon>Thermomonosporaceae</taxon>
        <taxon>Actinomadura</taxon>
    </lineage>
</organism>
<dbReference type="SUPFAM" id="SSF53720">
    <property type="entry name" value="ALDH-like"/>
    <property type="match status" value="1"/>
</dbReference>
<feature type="domain" description="Aldehyde dehydrogenase" evidence="8">
    <location>
        <begin position="92"/>
        <end position="560"/>
    </location>
</feature>
<proteinExistence type="inferred from homology"/>
<dbReference type="InterPro" id="IPR029510">
    <property type="entry name" value="Ald_DH_CS_GLU"/>
</dbReference>
<evidence type="ECO:0000313" key="9">
    <source>
        <dbReference type="EMBL" id="TYB41959.1"/>
    </source>
</evidence>
<feature type="active site" evidence="5">
    <location>
        <position position="324"/>
    </location>
</feature>
<accession>A0A5D0NCA1</accession>
<dbReference type="Gene3D" id="3.40.309.10">
    <property type="entry name" value="Aldehyde Dehydrogenase, Chain A, domain 2"/>
    <property type="match status" value="1"/>
</dbReference>
<dbReference type="GO" id="GO:0004029">
    <property type="term" value="F:aldehyde dehydrogenase (NAD+) activity"/>
    <property type="evidence" value="ECO:0007669"/>
    <property type="project" value="UniProtKB-EC"/>
</dbReference>
<evidence type="ECO:0000256" key="2">
    <source>
        <dbReference type="ARBA" id="ARBA00023002"/>
    </source>
</evidence>
<evidence type="ECO:0000256" key="4">
    <source>
        <dbReference type="ARBA" id="ARBA00024226"/>
    </source>
</evidence>
<dbReference type="Pfam" id="PF00171">
    <property type="entry name" value="Aldedh"/>
    <property type="match status" value="1"/>
</dbReference>
<keyword evidence="3" id="KW-0520">NAD</keyword>
<dbReference type="InterPro" id="IPR016162">
    <property type="entry name" value="Ald_DH_N"/>
</dbReference>
<feature type="region of interest" description="Disordered" evidence="7">
    <location>
        <begin position="1"/>
        <end position="47"/>
    </location>
</feature>
<comment type="similarity">
    <text evidence="6">Belongs to the aldehyde dehydrogenase family.</text>
</comment>
<evidence type="ECO:0000313" key="10">
    <source>
        <dbReference type="Proteomes" id="UP000323380"/>
    </source>
</evidence>
<comment type="subunit">
    <text evidence="1">Homotetramer.</text>
</comment>
<evidence type="ECO:0000256" key="7">
    <source>
        <dbReference type="SAM" id="MobiDB-lite"/>
    </source>
</evidence>
<dbReference type="STRING" id="1220554.GCA_001552135_01171"/>
<name>A0A5D0NCA1_9ACTN</name>
<dbReference type="Proteomes" id="UP000323380">
    <property type="component" value="Unassembled WGS sequence"/>
</dbReference>
<dbReference type="EC" id="1.2.1.3" evidence="4"/>
<evidence type="ECO:0000256" key="1">
    <source>
        <dbReference type="ARBA" id="ARBA00011881"/>
    </source>
</evidence>
<dbReference type="PANTHER" id="PTHR43521:SF1">
    <property type="entry name" value="ALPHA-AMINOADIPIC SEMIALDEHYDE DEHYDROGENASE"/>
    <property type="match status" value="1"/>
</dbReference>
<dbReference type="InterPro" id="IPR016163">
    <property type="entry name" value="Ald_DH_C"/>
</dbReference>
<keyword evidence="10" id="KW-1185">Reference proteome</keyword>
<sequence>MRSPPWTRTPFEHPTPPGPGSTQARPRTGWRFTKKRLRPAGTARRGSVSRAWARGKEAALCPILARAPGPVHPETVLSSVIGGARVSAGPRPYRSTDPSRTSEVVAEVSLADAGDLVRACAAARAAQDGWRDVPPPVRGQAVAALGRLVEANKEALARTVTREVGKPYAEALGEVQEIADTCAFFLGEGRRLYGQTVPSEMPDKQLFTFRDPVGVVAVVTAGNFPVAVPSWYIVPALLCGNAVVWKPAEYAAACADAFYELCAHAGLPDGVLSVVYADGPETFRGLEQALGRGLVDKVGFTGSTEVGSRIGELCGRHLQSPCLELGGKNPMVVTEDADLPLAVEGALFSGFGTAGQRCTSLGTAIVHTSVHGEFVRLLDEAVRAAAVGDPSGDVLYGPMINERFADGFEKALGWIGPHHAVHGSSATGRITAAAPRAGFTGDAGAGLYYHPVVVDGVGPADELFMNETFGPIIGVAPYRTLDEAIELANAPGYGLSASIYTTDPAKVFAFRRRVSAGMVSVNNSTSGAEAHLPFGGNGRSGNGSRQSGVWVLDQFTRWQSMNWDYSGRLQKAQMDVPEIVPDPGFRL</sequence>
<dbReference type="Gene3D" id="3.40.605.10">
    <property type="entry name" value="Aldehyde Dehydrogenase, Chain A, domain 1"/>
    <property type="match status" value="1"/>
</dbReference>
<dbReference type="EMBL" id="VSFG01000009">
    <property type="protein sequence ID" value="TYB41959.1"/>
    <property type="molecule type" value="Genomic_DNA"/>
</dbReference>
<evidence type="ECO:0000256" key="6">
    <source>
        <dbReference type="RuleBase" id="RU003345"/>
    </source>
</evidence>
<keyword evidence="2 6" id="KW-0560">Oxidoreductase</keyword>
<dbReference type="InterPro" id="IPR044638">
    <property type="entry name" value="ALDH7A1-like"/>
</dbReference>
<gene>
    <name evidence="9" type="ORF">FXF69_34140</name>
</gene>
<dbReference type="InterPro" id="IPR016161">
    <property type="entry name" value="Ald_DH/histidinol_DH"/>
</dbReference>
<reference evidence="9 10" key="1">
    <citation type="submission" date="2019-08" db="EMBL/GenBank/DDBJ databases">
        <title>Actinomadura sp. nov. CYP1-5 isolated from mountain soil.</title>
        <authorList>
            <person name="Songsumanus A."/>
            <person name="Kuncharoen N."/>
            <person name="Kudo T."/>
            <person name="Yuki M."/>
            <person name="Igarashi Y."/>
            <person name="Tanasupawat S."/>
        </authorList>
    </citation>
    <scope>NUCLEOTIDE SEQUENCE [LARGE SCALE GENOMIC DNA]</scope>
    <source>
        <strain evidence="9 10">JCM 14158</strain>
    </source>
</reference>
<protein>
    <recommendedName>
        <fullName evidence="4">aldehyde dehydrogenase (NAD(+))</fullName>
        <ecNumber evidence="4">1.2.1.3</ecNumber>
    </recommendedName>
</protein>
<dbReference type="AlphaFoldDB" id="A0A5D0NCA1"/>
<evidence type="ECO:0000259" key="8">
    <source>
        <dbReference type="Pfam" id="PF00171"/>
    </source>
</evidence>
<dbReference type="PANTHER" id="PTHR43521">
    <property type="entry name" value="ALPHA-AMINOADIPIC SEMIALDEHYDE DEHYDROGENASE"/>
    <property type="match status" value="1"/>
</dbReference>
<comment type="caution">
    <text evidence="9">The sequence shown here is derived from an EMBL/GenBank/DDBJ whole genome shotgun (WGS) entry which is preliminary data.</text>
</comment>
<dbReference type="InterPro" id="IPR015590">
    <property type="entry name" value="Aldehyde_DH_dom"/>
</dbReference>
<evidence type="ECO:0000256" key="5">
    <source>
        <dbReference type="PROSITE-ProRule" id="PRU10007"/>
    </source>
</evidence>
<evidence type="ECO:0000256" key="3">
    <source>
        <dbReference type="ARBA" id="ARBA00023027"/>
    </source>
</evidence>